<proteinExistence type="predicted"/>
<name>A0A9W7FD72_9STRA</name>
<dbReference type="GO" id="GO:0035591">
    <property type="term" value="F:signaling adaptor activity"/>
    <property type="evidence" value="ECO:0007669"/>
    <property type="project" value="TreeGrafter"/>
</dbReference>
<dbReference type="InterPro" id="IPR049567">
    <property type="entry name" value="WDR59-like"/>
</dbReference>
<dbReference type="EMBL" id="BRXZ01000346">
    <property type="protein sequence ID" value="GMI09923.1"/>
    <property type="molecule type" value="Genomic_DNA"/>
</dbReference>
<feature type="region of interest" description="Disordered" evidence="3">
    <location>
        <begin position="496"/>
        <end position="521"/>
    </location>
</feature>
<dbReference type="PANTHER" id="PTHR46170">
    <property type="entry name" value="GATOR COMPLEX PROTEIN WDR59"/>
    <property type="match status" value="1"/>
</dbReference>
<feature type="region of interest" description="Disordered" evidence="3">
    <location>
        <begin position="254"/>
        <end position="273"/>
    </location>
</feature>
<dbReference type="GO" id="GO:0034198">
    <property type="term" value="P:cellular response to amino acid starvation"/>
    <property type="evidence" value="ECO:0007669"/>
    <property type="project" value="TreeGrafter"/>
</dbReference>
<keyword evidence="6" id="KW-1185">Reference proteome</keyword>
<feature type="non-terminal residue" evidence="5">
    <location>
        <position position="1"/>
    </location>
</feature>
<protein>
    <recommendedName>
        <fullName evidence="4">WDR59/RTC1-like RING zinc finger domain-containing protein</fullName>
    </recommendedName>
</protein>
<keyword evidence="2" id="KW-0677">Repeat</keyword>
<reference evidence="5" key="1">
    <citation type="submission" date="2022-07" db="EMBL/GenBank/DDBJ databases">
        <title>Genome analysis of Parmales, a sister group of diatoms, reveals the evolutionary specialization of diatoms from phago-mixotrophs to photoautotrophs.</title>
        <authorList>
            <person name="Ban H."/>
            <person name="Sato S."/>
            <person name="Yoshikawa S."/>
            <person name="Kazumasa Y."/>
            <person name="Nakamura Y."/>
            <person name="Ichinomiya M."/>
            <person name="Saitoh K."/>
            <person name="Sato N."/>
            <person name="Blanc-Mathieu R."/>
            <person name="Endo H."/>
            <person name="Kuwata A."/>
            <person name="Ogata H."/>
        </authorList>
    </citation>
    <scope>NUCLEOTIDE SEQUENCE</scope>
</reference>
<feature type="compositionally biased region" description="Acidic residues" evidence="3">
    <location>
        <begin position="370"/>
        <end position="388"/>
    </location>
</feature>
<dbReference type="PANTHER" id="PTHR46170:SF1">
    <property type="entry name" value="GATOR COMPLEX PROTEIN WDR59"/>
    <property type="match status" value="1"/>
</dbReference>
<dbReference type="GO" id="GO:1904263">
    <property type="term" value="P:positive regulation of TORC1 signaling"/>
    <property type="evidence" value="ECO:0007669"/>
    <property type="project" value="TreeGrafter"/>
</dbReference>
<gene>
    <name evidence="5" type="ORF">TrRE_jg9803</name>
</gene>
<dbReference type="GO" id="GO:0005774">
    <property type="term" value="C:vacuolar membrane"/>
    <property type="evidence" value="ECO:0007669"/>
    <property type="project" value="TreeGrafter"/>
</dbReference>
<evidence type="ECO:0000313" key="6">
    <source>
        <dbReference type="Proteomes" id="UP001165082"/>
    </source>
</evidence>
<evidence type="ECO:0000256" key="2">
    <source>
        <dbReference type="ARBA" id="ARBA00022737"/>
    </source>
</evidence>
<keyword evidence="1" id="KW-0853">WD repeat</keyword>
<comment type="caution">
    <text evidence="5">The sequence shown here is derived from an EMBL/GenBank/DDBJ whole genome shotgun (WGS) entry which is preliminary data.</text>
</comment>
<sequence length="850" mass="91380">LLCFGPNLEWSKVAFSSRTDSIDAFCDRIEAVVMGSDLLLTHSLHGSTPRISACSVGQQSCHPLFSPEVLAKVGPPIAMCPTSQVTAIIAGRKGGRRADLRVRGGDGGELWDCGLEWFDYETGGEKFEGGLVVRNKTSVSIYDARGRTVEHFTNLPPPPSSSATNLAVKYTPDSSGMSLIEHDAGFIRVHPSSSLPPVEQPSAYAGDWLLKGINGASTVKRGMLEGEKNLRMLEKGTSGSMFEIDQSIHGRDLASVGGENPPPGASAGPEGAAAEEEIIVTPKPTSSQSHIPCPRLCGFTFWGGGNGSAPKEGYGKEVGSGVVFHNGKVGDVWKWWTKKKGGTGRYPKTLRELNNAMSSYRTLQWSTPNQDDDDDESSDEDSEGEGEGEGGKEGEGRVWIASEADREMEGWGGWGLKMGPIEGEKSWACPNGTPPPLQAVFLPPVFLPPSPPRSIWSKASTIRRSMSSPLLTRLTKAMGLSDAFYSPSALIGEGKRDSWSPTGRLVPTIGRSKSGGERRRKKRALFPSSTAFTHGTEAQDRFDINQSWDEEIDGEDSSYEGGVTENYREELLQSQDERHDPASLPGSYPACLSSLCLSNAAIYQSRGKLSKARCMRLLSTLVGGPNAGVGGGGALGSRAVARVLDLHPNDPQFVTVAFSILRHTDLLPGGGRGRFERMGRIYGDMLGRWGELDEMTICGKHVAGRAPPPADSVGFGAICGVCGKAGDGGEYCRACRAFKLRCGVCEGRIFGSHVMCFTCGHGFCLEHAREWFREEEQCPTGCGCECRRETYGKVGGMEYMDGEEEGTVEVRGVGRRGVYDGRTMSVGIKMSTSNQNWSGSASVSDEEDDM</sequence>
<organism evidence="5 6">
    <name type="scientific">Triparma retinervis</name>
    <dbReference type="NCBI Taxonomy" id="2557542"/>
    <lineage>
        <taxon>Eukaryota</taxon>
        <taxon>Sar</taxon>
        <taxon>Stramenopiles</taxon>
        <taxon>Ochrophyta</taxon>
        <taxon>Bolidophyceae</taxon>
        <taxon>Parmales</taxon>
        <taxon>Triparmaceae</taxon>
        <taxon>Triparma</taxon>
    </lineage>
</organism>
<evidence type="ECO:0000313" key="5">
    <source>
        <dbReference type="EMBL" id="GMI09923.1"/>
    </source>
</evidence>
<dbReference type="GO" id="GO:0035859">
    <property type="term" value="C:Seh1-associated complex"/>
    <property type="evidence" value="ECO:0007669"/>
    <property type="project" value="TreeGrafter"/>
</dbReference>
<feature type="domain" description="WDR59/RTC1-like RING zinc finger" evidence="4">
    <location>
        <begin position="741"/>
        <end position="789"/>
    </location>
</feature>
<dbReference type="Proteomes" id="UP001165082">
    <property type="component" value="Unassembled WGS sequence"/>
</dbReference>
<dbReference type="Pfam" id="PF17120">
    <property type="entry name" value="zf-RING_16"/>
    <property type="match status" value="1"/>
</dbReference>
<evidence type="ECO:0000256" key="3">
    <source>
        <dbReference type="SAM" id="MobiDB-lite"/>
    </source>
</evidence>
<dbReference type="OrthoDB" id="311712at2759"/>
<accession>A0A9W7FD72</accession>
<feature type="region of interest" description="Disordered" evidence="3">
    <location>
        <begin position="362"/>
        <end position="397"/>
    </location>
</feature>
<evidence type="ECO:0000259" key="4">
    <source>
        <dbReference type="Pfam" id="PF17120"/>
    </source>
</evidence>
<dbReference type="InterPro" id="IPR049566">
    <property type="entry name" value="WDR59_RTC1-like_RING_Znf"/>
</dbReference>
<dbReference type="AlphaFoldDB" id="A0A9W7FD72"/>
<evidence type="ECO:0000256" key="1">
    <source>
        <dbReference type="ARBA" id="ARBA00022574"/>
    </source>
</evidence>